<gene>
    <name evidence="2" type="ordered locus">Plabr_3732</name>
</gene>
<dbReference type="Proteomes" id="UP000006860">
    <property type="component" value="Chromosome"/>
</dbReference>
<keyword evidence="1" id="KW-0472">Membrane</keyword>
<sequence>MMLRYVSIRLLTCAAVCGADKGSAGEIDDILAAWESRAESCKTVGVDYEAEVTVAEGYYTFPHEQATVSFPPESSSFETAGILLLDCAGQRLRYHFEEQQPQLGIDGSVRWVPREWTTFLTSDYVKEYRPSERNGSGNAPGSRTTDLRIDQRPGMIPVFSLDMYPLLFAAGKYDIGFQWKRSPFETELTVGDLKVERIASYQGSEHVVLQTKPFSGNTYFEYWVDRQNPLRVHRLAVYKLLDDGQLSTRADIDITYREESPGPVPDSWRATVYMIGNQVPKIVDVHRLSYEFNVDVQQSDFDLVPPHGTHVRDQTRPAGAQRYVVGETEHPELPPTEFQEQLAASSRFRTVLIGLGLVVLMCAVGVSLRIRNANRE</sequence>
<evidence type="ECO:0000256" key="1">
    <source>
        <dbReference type="SAM" id="Phobius"/>
    </source>
</evidence>
<feature type="transmembrane region" description="Helical" evidence="1">
    <location>
        <begin position="351"/>
        <end position="370"/>
    </location>
</feature>
<protein>
    <submittedName>
        <fullName evidence="2">Uncharacterized protein</fullName>
    </submittedName>
</protein>
<dbReference type="STRING" id="756272.Plabr_3732"/>
<accession>F0SR75</accession>
<evidence type="ECO:0000313" key="2">
    <source>
        <dbReference type="EMBL" id="ADY61322.1"/>
    </source>
</evidence>
<dbReference type="HOGENOM" id="CLU_735460_0_0_0"/>
<evidence type="ECO:0000313" key="3">
    <source>
        <dbReference type="Proteomes" id="UP000006860"/>
    </source>
</evidence>
<dbReference type="EMBL" id="CP002546">
    <property type="protein sequence ID" value="ADY61322.1"/>
    <property type="molecule type" value="Genomic_DNA"/>
</dbReference>
<name>F0SR75_RUBBR</name>
<dbReference type="KEGG" id="pbs:Plabr_3732"/>
<proteinExistence type="predicted"/>
<keyword evidence="3" id="KW-1185">Reference proteome</keyword>
<keyword evidence="1" id="KW-0812">Transmembrane</keyword>
<reference evidence="3" key="1">
    <citation type="submission" date="2011-02" db="EMBL/GenBank/DDBJ databases">
        <title>The complete genome of Planctomyces brasiliensis DSM 5305.</title>
        <authorList>
            <person name="Lucas S."/>
            <person name="Copeland A."/>
            <person name="Lapidus A."/>
            <person name="Bruce D."/>
            <person name="Goodwin L."/>
            <person name="Pitluck S."/>
            <person name="Kyrpides N."/>
            <person name="Mavromatis K."/>
            <person name="Pagani I."/>
            <person name="Ivanova N."/>
            <person name="Ovchinnikova G."/>
            <person name="Lu M."/>
            <person name="Detter J.C."/>
            <person name="Han C."/>
            <person name="Land M."/>
            <person name="Hauser L."/>
            <person name="Markowitz V."/>
            <person name="Cheng J.-F."/>
            <person name="Hugenholtz P."/>
            <person name="Woyke T."/>
            <person name="Wu D."/>
            <person name="Tindall B."/>
            <person name="Pomrenke H.G."/>
            <person name="Brambilla E."/>
            <person name="Klenk H.-P."/>
            <person name="Eisen J.A."/>
        </authorList>
    </citation>
    <scope>NUCLEOTIDE SEQUENCE [LARGE SCALE GENOMIC DNA]</scope>
    <source>
        <strain evidence="3">ATCC 49424 / DSM 5305 / JCM 21570 / NBRC 103401 / IFAM 1448</strain>
    </source>
</reference>
<organism evidence="2 3">
    <name type="scientific">Rubinisphaera brasiliensis (strain ATCC 49424 / DSM 5305 / JCM 21570 / IAM 15109 / NBRC 103401 / IFAM 1448)</name>
    <name type="common">Planctomyces brasiliensis</name>
    <dbReference type="NCBI Taxonomy" id="756272"/>
    <lineage>
        <taxon>Bacteria</taxon>
        <taxon>Pseudomonadati</taxon>
        <taxon>Planctomycetota</taxon>
        <taxon>Planctomycetia</taxon>
        <taxon>Planctomycetales</taxon>
        <taxon>Planctomycetaceae</taxon>
        <taxon>Rubinisphaera</taxon>
    </lineage>
</organism>
<keyword evidence="1" id="KW-1133">Transmembrane helix</keyword>
<dbReference type="AlphaFoldDB" id="F0SR75"/>